<evidence type="ECO:0000313" key="3">
    <source>
        <dbReference type="Proteomes" id="UP000311008"/>
    </source>
</evidence>
<dbReference type="Proteomes" id="UP000311008">
    <property type="component" value="Chromosome"/>
</dbReference>
<organism evidence="2 3">
    <name type="scientific">Methylophilus medardicus</name>
    <dbReference type="NCBI Taxonomy" id="2588534"/>
    <lineage>
        <taxon>Bacteria</taxon>
        <taxon>Pseudomonadati</taxon>
        <taxon>Pseudomonadota</taxon>
        <taxon>Betaproteobacteria</taxon>
        <taxon>Nitrosomonadales</taxon>
        <taxon>Methylophilaceae</taxon>
        <taxon>Methylophilus</taxon>
    </lineage>
</organism>
<proteinExistence type="predicted"/>
<sequence>MRKQPHLEDDLPSPLRVGVEGLKLDERPLSAEVQTRLAAARQAALNRYTESTQLGHGWMDVLSWASFGHPKMAGMAALSVMFAFGLFVMSANQNDDALLLSDDLPLEAFVDNGFDAWHYSENI</sequence>
<dbReference type="EMBL" id="CP040946">
    <property type="protein sequence ID" value="QDC45054.1"/>
    <property type="molecule type" value="Genomic_DNA"/>
</dbReference>
<accession>A0A5B8CUP9</accession>
<keyword evidence="1" id="KW-0812">Transmembrane</keyword>
<keyword evidence="3" id="KW-1185">Reference proteome</keyword>
<name>A0A5B8CUP9_9PROT</name>
<keyword evidence="1" id="KW-1133">Transmembrane helix</keyword>
<dbReference type="RefSeq" id="WP_140004379.1">
    <property type="nucleotide sequence ID" value="NZ_CP040946.1"/>
</dbReference>
<dbReference type="OrthoDB" id="8562153at2"/>
<reference evidence="3" key="1">
    <citation type="journal article" date="2019" name="ISME J.">
        <title>Evolution in action: habitat transition from sediment to the pelagial leads to genome streamlining in Methylophilaceae.</title>
        <authorList>
            <person name="Salcher M."/>
            <person name="Schaefle D."/>
            <person name="Kaspar M."/>
            <person name="Neuenschwander S.M."/>
            <person name="Ghai R."/>
        </authorList>
    </citation>
    <scope>NUCLEOTIDE SEQUENCE [LARGE SCALE GENOMIC DNA]</scope>
    <source>
        <strain evidence="3">MMS-M-51</strain>
    </source>
</reference>
<gene>
    <name evidence="2" type="ORF">FIU01_11340</name>
</gene>
<feature type="transmembrane region" description="Helical" evidence="1">
    <location>
        <begin position="72"/>
        <end position="91"/>
    </location>
</feature>
<evidence type="ECO:0000256" key="1">
    <source>
        <dbReference type="SAM" id="Phobius"/>
    </source>
</evidence>
<protein>
    <submittedName>
        <fullName evidence="2">DUF3619 family protein</fullName>
    </submittedName>
</protein>
<dbReference type="KEGG" id="mmec:FIU01_11340"/>
<evidence type="ECO:0000313" key="2">
    <source>
        <dbReference type="EMBL" id="QDC45054.1"/>
    </source>
</evidence>
<dbReference type="AlphaFoldDB" id="A0A5B8CUP9"/>
<dbReference type="Pfam" id="PF12279">
    <property type="entry name" value="DUF3619"/>
    <property type="match status" value="1"/>
</dbReference>
<keyword evidence="1" id="KW-0472">Membrane</keyword>
<dbReference type="InterPro" id="IPR022064">
    <property type="entry name" value="DUF3619"/>
</dbReference>